<reference evidence="6" key="1">
    <citation type="submission" date="2013-07" db="EMBL/GenBank/DDBJ databases">
        <title>The Genome Sequence of Cryptococcus pinus CBS10737.</title>
        <authorList>
            <consortium name="The Broad Institute Genome Sequencing Platform"/>
            <person name="Cuomo C."/>
            <person name="Litvintseva A."/>
            <person name="Chen Y."/>
            <person name="Heitman J."/>
            <person name="Sun S."/>
            <person name="Springer D."/>
            <person name="Dromer F."/>
            <person name="Young S.K."/>
            <person name="Zeng Q."/>
            <person name="Gargeya S."/>
            <person name="Fitzgerald M."/>
            <person name="Abouelleil A."/>
            <person name="Alvarado L."/>
            <person name="Berlin A.M."/>
            <person name="Chapman S.B."/>
            <person name="Dewar J."/>
            <person name="Goldberg J."/>
            <person name="Griggs A."/>
            <person name="Gujja S."/>
            <person name="Hansen M."/>
            <person name="Howarth C."/>
            <person name="Imamovic A."/>
            <person name="Larimer J."/>
            <person name="McCowan C."/>
            <person name="Murphy C."/>
            <person name="Pearson M."/>
            <person name="Priest M."/>
            <person name="Roberts A."/>
            <person name="Saif S."/>
            <person name="Shea T."/>
            <person name="Sykes S."/>
            <person name="Wortman J."/>
            <person name="Nusbaum C."/>
            <person name="Birren B."/>
        </authorList>
    </citation>
    <scope>NUCLEOTIDE SEQUENCE [LARGE SCALE GENOMIC DNA]</scope>
    <source>
        <strain evidence="6">CBS 10737</strain>
    </source>
</reference>
<dbReference type="Pfam" id="PF07992">
    <property type="entry name" value="Pyr_redox_2"/>
    <property type="match status" value="1"/>
</dbReference>
<evidence type="ECO:0000313" key="8">
    <source>
        <dbReference type="Proteomes" id="UP000094020"/>
    </source>
</evidence>
<evidence type="ECO:0000256" key="4">
    <source>
        <dbReference type="SAM" id="SignalP"/>
    </source>
</evidence>
<name>A0A1B9I514_9TREE</name>
<dbReference type="InterPro" id="IPR050346">
    <property type="entry name" value="FMO-like"/>
</dbReference>
<sequence>MSKYIIPLLCLLVPVINGNEEWHKFNKPVRSVAVIGAGPAGLQAAATLLKHDFDRVRMFERREGPGGVWFYQEDKPIREPYPDLPIEKAAFEPDIQDAGTVKYYEEGDHNLSLDERWREHNRPSPAWNNLHTNTPRQLTGLPDVKWPEDSKWIVSVHDIQRQVRAYASFHGINAADEPWTDNSEQVASYNTRVESLTKHGEGWKLQLRKLEKVADSKRLKASWWSEEFDAVVVASGGFDAPHVPSIKGLKEWSKVQDEEGHHPVWHAQAYRRPDLVKDKTVLLVGASVSAMGISNDIGPHVAKLFVSVRPGNRTALFKRRSYDRIYPGAEHVGDIAEFQLFELNGSIREGNIALTNGTILSGIDEVILATGYRHANSYLGLLVNGTILGNEDPEVDVKPVITEGKMSQFRNVDWRGFYIDDPTLAFTTVRPWTVGQYQALAFAKVWEGTARLPAIEQQWKEYPGHGKSFFSRSFGGVQAEAAFRKYITWLNNESLVHGGRLVDYYPEEWREEFVYYASSAVGYWEAGIFSKQNFTDADQTPENEWQSDPPSEIFWSKFIDNEEDY</sequence>
<dbReference type="KEGG" id="kpin:30172306"/>
<keyword evidence="2" id="KW-0274">FAD</keyword>
<keyword evidence="4" id="KW-0732">Signal</keyword>
<dbReference type="GO" id="GO:0016491">
    <property type="term" value="F:oxidoreductase activity"/>
    <property type="evidence" value="ECO:0007669"/>
    <property type="project" value="UniProtKB-KW"/>
</dbReference>
<dbReference type="GeneID" id="30172306"/>
<accession>A0A1B9I514</accession>
<evidence type="ECO:0000256" key="2">
    <source>
        <dbReference type="ARBA" id="ARBA00022827"/>
    </source>
</evidence>
<evidence type="ECO:0000313" key="7">
    <source>
        <dbReference type="EMBL" id="WWC71200.1"/>
    </source>
</evidence>
<dbReference type="EMBL" id="CP144525">
    <property type="protein sequence ID" value="WWC71200.1"/>
    <property type="molecule type" value="Genomic_DNA"/>
</dbReference>
<dbReference type="OrthoDB" id="66881at2759"/>
<protein>
    <recommendedName>
        <fullName evidence="5">FAD/NAD(P)-binding domain-containing protein</fullName>
    </recommendedName>
</protein>
<dbReference type="InterPro" id="IPR023753">
    <property type="entry name" value="FAD/NAD-binding_dom"/>
</dbReference>
<dbReference type="Gene3D" id="3.50.50.60">
    <property type="entry name" value="FAD/NAD(P)-binding domain"/>
    <property type="match status" value="2"/>
</dbReference>
<keyword evidence="1" id="KW-0285">Flavoprotein</keyword>
<gene>
    <name evidence="6" type="ORF">I206_03937</name>
    <name evidence="7" type="ORF">I206_105153</name>
</gene>
<reference evidence="6" key="3">
    <citation type="submission" date="2016-07" db="EMBL/GenBank/DDBJ databases">
        <title>Evolution of pathogenesis and genome organization in the Tremellales.</title>
        <authorList>
            <person name="Cuomo C."/>
            <person name="Litvintseva A."/>
            <person name="Heitman J."/>
            <person name="Chen Y."/>
            <person name="Sun S."/>
            <person name="Springer D."/>
            <person name="Dromer F."/>
            <person name="Young S."/>
            <person name="Zeng Q."/>
            <person name="Chapman S."/>
            <person name="Gujja S."/>
            <person name="Saif S."/>
            <person name="Birren B."/>
        </authorList>
    </citation>
    <scope>NUCLEOTIDE SEQUENCE</scope>
    <source>
        <strain evidence="6">CBS 10737</strain>
    </source>
</reference>
<reference evidence="7" key="2">
    <citation type="submission" date="2013-07" db="EMBL/GenBank/DDBJ databases">
        <authorList>
            <consortium name="The Broad Institute Genome Sequencing Platform"/>
            <person name="Cuomo C."/>
            <person name="Litvintseva A."/>
            <person name="Chen Y."/>
            <person name="Heitman J."/>
            <person name="Sun S."/>
            <person name="Springer D."/>
            <person name="Dromer F."/>
            <person name="Young S.K."/>
            <person name="Zeng Q."/>
            <person name="Gargeya S."/>
            <person name="Fitzgerald M."/>
            <person name="Abouelleil A."/>
            <person name="Alvarado L."/>
            <person name="Berlin A.M."/>
            <person name="Chapman S.B."/>
            <person name="Dewar J."/>
            <person name="Goldberg J."/>
            <person name="Griggs A."/>
            <person name="Gujja S."/>
            <person name="Hansen M."/>
            <person name="Howarth C."/>
            <person name="Imamovic A."/>
            <person name="Larimer J."/>
            <person name="McCowan C."/>
            <person name="Murphy C."/>
            <person name="Pearson M."/>
            <person name="Priest M."/>
            <person name="Roberts A."/>
            <person name="Saif S."/>
            <person name="Shea T."/>
            <person name="Sykes S."/>
            <person name="Wortman J."/>
            <person name="Nusbaum C."/>
            <person name="Birren B."/>
        </authorList>
    </citation>
    <scope>NUCLEOTIDE SEQUENCE</scope>
    <source>
        <strain evidence="7">CBS 10737</strain>
    </source>
</reference>
<dbReference type="InterPro" id="IPR036188">
    <property type="entry name" value="FAD/NAD-bd_sf"/>
</dbReference>
<dbReference type="PRINTS" id="PR00419">
    <property type="entry name" value="ADXRDTASE"/>
</dbReference>
<dbReference type="EMBL" id="KI894010">
    <property type="protein sequence ID" value="OCF50612.1"/>
    <property type="molecule type" value="Genomic_DNA"/>
</dbReference>
<proteinExistence type="predicted"/>
<evidence type="ECO:0000259" key="5">
    <source>
        <dbReference type="Pfam" id="PF07992"/>
    </source>
</evidence>
<feature type="domain" description="FAD/NAD(P)-binding" evidence="5">
    <location>
        <begin position="31"/>
        <end position="291"/>
    </location>
</feature>
<evidence type="ECO:0000256" key="1">
    <source>
        <dbReference type="ARBA" id="ARBA00022630"/>
    </source>
</evidence>
<reference evidence="7" key="4">
    <citation type="submission" date="2024-02" db="EMBL/GenBank/DDBJ databases">
        <title>Comparative genomics of Cryptococcus and Kwoniella reveals pathogenesis evolution and contrasting modes of karyotype evolution via chromosome fusion or intercentromeric recombination.</title>
        <authorList>
            <person name="Coelho M.A."/>
            <person name="David-Palma M."/>
            <person name="Shea T."/>
            <person name="Bowers K."/>
            <person name="McGinley-Smith S."/>
            <person name="Mohammad A.W."/>
            <person name="Gnirke A."/>
            <person name="Yurkov A.M."/>
            <person name="Nowrousian M."/>
            <person name="Sun S."/>
            <person name="Cuomo C.A."/>
            <person name="Heitman J."/>
        </authorList>
    </citation>
    <scope>NUCLEOTIDE SEQUENCE</scope>
    <source>
        <strain evidence="7">CBS 10737</strain>
    </source>
</reference>
<dbReference type="Proteomes" id="UP000094020">
    <property type="component" value="Chromosome 7"/>
</dbReference>
<organism evidence="6">
    <name type="scientific">Kwoniella pini CBS 10737</name>
    <dbReference type="NCBI Taxonomy" id="1296096"/>
    <lineage>
        <taxon>Eukaryota</taxon>
        <taxon>Fungi</taxon>
        <taxon>Dikarya</taxon>
        <taxon>Basidiomycota</taxon>
        <taxon>Agaricomycotina</taxon>
        <taxon>Tremellomycetes</taxon>
        <taxon>Tremellales</taxon>
        <taxon>Cryptococcaceae</taxon>
        <taxon>Kwoniella</taxon>
    </lineage>
</organism>
<dbReference type="SUPFAM" id="SSF51905">
    <property type="entry name" value="FAD/NAD(P)-binding domain"/>
    <property type="match status" value="1"/>
</dbReference>
<feature type="signal peptide" evidence="4">
    <location>
        <begin position="1"/>
        <end position="18"/>
    </location>
</feature>
<evidence type="ECO:0000256" key="3">
    <source>
        <dbReference type="ARBA" id="ARBA00023002"/>
    </source>
</evidence>
<feature type="chain" id="PRO_5008628338" description="FAD/NAD(P)-binding domain-containing protein" evidence="4">
    <location>
        <begin position="19"/>
        <end position="565"/>
    </location>
</feature>
<keyword evidence="3" id="KW-0560">Oxidoreductase</keyword>
<keyword evidence="8" id="KW-1185">Reference proteome</keyword>
<dbReference type="STRING" id="1296096.A0A1B9I514"/>
<dbReference type="RefSeq" id="XP_019011831.1">
    <property type="nucleotide sequence ID" value="XM_019155677.1"/>
</dbReference>
<evidence type="ECO:0000313" key="6">
    <source>
        <dbReference type="EMBL" id="OCF50612.1"/>
    </source>
</evidence>
<dbReference type="PANTHER" id="PTHR23023">
    <property type="entry name" value="DIMETHYLANILINE MONOOXYGENASE"/>
    <property type="match status" value="1"/>
</dbReference>
<dbReference type="AlphaFoldDB" id="A0A1B9I514"/>